<reference evidence="3" key="1">
    <citation type="journal article" date="2006" name="PLoS Biol.">
        <title>Macronuclear genome sequence of the ciliate Tetrahymena thermophila, a model eukaryote.</title>
        <authorList>
            <person name="Eisen J.A."/>
            <person name="Coyne R.S."/>
            <person name="Wu M."/>
            <person name="Wu D."/>
            <person name="Thiagarajan M."/>
            <person name="Wortman J.R."/>
            <person name="Badger J.H."/>
            <person name="Ren Q."/>
            <person name="Amedeo P."/>
            <person name="Jones K.M."/>
            <person name="Tallon L.J."/>
            <person name="Delcher A.L."/>
            <person name="Salzberg S.L."/>
            <person name="Silva J.C."/>
            <person name="Haas B.J."/>
            <person name="Majoros W.H."/>
            <person name="Farzad M."/>
            <person name="Carlton J.M."/>
            <person name="Smith R.K. Jr."/>
            <person name="Garg J."/>
            <person name="Pearlman R.E."/>
            <person name="Karrer K.M."/>
            <person name="Sun L."/>
            <person name="Manning G."/>
            <person name="Elde N.C."/>
            <person name="Turkewitz A.P."/>
            <person name="Asai D.J."/>
            <person name="Wilkes D.E."/>
            <person name="Wang Y."/>
            <person name="Cai H."/>
            <person name="Collins K."/>
            <person name="Stewart B.A."/>
            <person name="Lee S.R."/>
            <person name="Wilamowska K."/>
            <person name="Weinberg Z."/>
            <person name="Ruzzo W.L."/>
            <person name="Wloga D."/>
            <person name="Gaertig J."/>
            <person name="Frankel J."/>
            <person name="Tsao C.-C."/>
            <person name="Gorovsky M.A."/>
            <person name="Keeling P.J."/>
            <person name="Waller R.F."/>
            <person name="Patron N.J."/>
            <person name="Cherry J.M."/>
            <person name="Stover N.A."/>
            <person name="Krieger C.J."/>
            <person name="del Toro C."/>
            <person name="Ryder H.F."/>
            <person name="Williamson S.C."/>
            <person name="Barbeau R.A."/>
            <person name="Hamilton E.P."/>
            <person name="Orias E."/>
        </authorList>
    </citation>
    <scope>NUCLEOTIDE SEQUENCE [LARGE SCALE GENOMIC DNA]</scope>
    <source>
        <strain evidence="3">SB210</strain>
    </source>
</reference>
<feature type="transmembrane region" description="Helical" evidence="1">
    <location>
        <begin position="344"/>
        <end position="368"/>
    </location>
</feature>
<dbReference type="InterPro" id="IPR036259">
    <property type="entry name" value="MFS_trans_sf"/>
</dbReference>
<dbReference type="OrthoDB" id="322496at2759"/>
<dbReference type="EMBL" id="GG662656">
    <property type="protein sequence ID" value="EAR97870.1"/>
    <property type="molecule type" value="Genomic_DNA"/>
</dbReference>
<feature type="transmembrane region" description="Helical" evidence="1">
    <location>
        <begin position="398"/>
        <end position="420"/>
    </location>
</feature>
<keyword evidence="1" id="KW-0812">Transmembrane</keyword>
<feature type="transmembrane region" description="Helical" evidence="1">
    <location>
        <begin position="178"/>
        <end position="197"/>
    </location>
</feature>
<feature type="transmembrane region" description="Helical" evidence="1">
    <location>
        <begin position="143"/>
        <end position="166"/>
    </location>
</feature>
<gene>
    <name evidence="2" type="ORF">TTHERM_00277570</name>
</gene>
<feature type="transmembrane region" description="Helical" evidence="1">
    <location>
        <begin position="281"/>
        <end position="301"/>
    </location>
</feature>
<organism evidence="2 3">
    <name type="scientific">Tetrahymena thermophila (strain SB210)</name>
    <dbReference type="NCBI Taxonomy" id="312017"/>
    <lineage>
        <taxon>Eukaryota</taxon>
        <taxon>Sar</taxon>
        <taxon>Alveolata</taxon>
        <taxon>Ciliophora</taxon>
        <taxon>Intramacronucleata</taxon>
        <taxon>Oligohymenophorea</taxon>
        <taxon>Hymenostomatida</taxon>
        <taxon>Tetrahymenina</taxon>
        <taxon>Tetrahymenidae</taxon>
        <taxon>Tetrahymena</taxon>
    </lineage>
</organism>
<dbReference type="RefSeq" id="XP_001018115.1">
    <property type="nucleotide sequence ID" value="XM_001018115.1"/>
</dbReference>
<sequence>MIFSDTPFKMELQFICLCLIYSFQAPVFNAIPFLYYRTNLSCNIDGVWQSCTEQQICDNNYEFQFVDKQGMESISMDYGLVCEKRLVEASIMSLGFVGEVAAFLIAVLTEIPKSKKTNILFILMFIEGFLLFSVSFIKGSLTYIMFVIFIWNFVYSYIYSQIFAYANDMYTTAIKDKSVNMINIAWTGGALMFIVFAQMDGNWIDHVAYFSGATVLTLSICFYLLRSPPAEIDPIQAPFNKKSSVPKDENVEAKEQQKNFIDDLIQKFKVMKSNKKYMKNAIIYILTWSTFQLSYSTPFIAFNTLGGNIQNNVMLSILFDFGGSFITFYLLTHFDPLRLLLNNILIIGVLQTLAFFVPVTSFAFQLIPILATKLSTRCAFPTLLTLLPFILPYQFNQLVFNLANVVSIVLSTLLPFYRYYMESNGINIFCGIGVITLLLLFVATQFKTLEDENADIKAARLSRDFKKRSSFAPMKRNSDVIIETMLRKSSFLTQQAAKMVLDKQSVAEERKYMIQQKQTELETIQEI</sequence>
<evidence type="ECO:0000313" key="2">
    <source>
        <dbReference type="EMBL" id="EAR97870.1"/>
    </source>
</evidence>
<dbReference type="Proteomes" id="UP000009168">
    <property type="component" value="Unassembled WGS sequence"/>
</dbReference>
<evidence type="ECO:0000256" key="1">
    <source>
        <dbReference type="SAM" id="Phobius"/>
    </source>
</evidence>
<keyword evidence="1" id="KW-1133">Transmembrane helix</keyword>
<accession>I7LVC6</accession>
<feature type="transmembrane region" description="Helical" evidence="1">
    <location>
        <begin position="203"/>
        <end position="225"/>
    </location>
</feature>
<feature type="transmembrane region" description="Helical" evidence="1">
    <location>
        <begin position="12"/>
        <end position="35"/>
    </location>
</feature>
<feature type="transmembrane region" description="Helical" evidence="1">
    <location>
        <begin position="86"/>
        <end position="107"/>
    </location>
</feature>
<keyword evidence="3" id="KW-1185">Reference proteome</keyword>
<protein>
    <submittedName>
        <fullName evidence="2">MFS transporter</fullName>
    </submittedName>
</protein>
<dbReference type="HOGENOM" id="CLU_527355_0_0_1"/>
<feature type="transmembrane region" description="Helical" evidence="1">
    <location>
        <begin position="313"/>
        <end position="332"/>
    </location>
</feature>
<evidence type="ECO:0000313" key="3">
    <source>
        <dbReference type="Proteomes" id="UP000009168"/>
    </source>
</evidence>
<keyword evidence="1" id="KW-0472">Membrane</keyword>
<dbReference type="GeneID" id="7840356"/>
<dbReference type="InParanoid" id="I7LVC6"/>
<dbReference type="OMA" id="GMESISM"/>
<dbReference type="STRING" id="312017.I7LVC6"/>
<dbReference type="SUPFAM" id="SSF103473">
    <property type="entry name" value="MFS general substrate transporter"/>
    <property type="match status" value="1"/>
</dbReference>
<dbReference type="KEGG" id="tet:TTHERM_00277570"/>
<dbReference type="AlphaFoldDB" id="I7LVC6"/>
<feature type="transmembrane region" description="Helical" evidence="1">
    <location>
        <begin position="426"/>
        <end position="443"/>
    </location>
</feature>
<feature type="transmembrane region" description="Helical" evidence="1">
    <location>
        <begin position="119"/>
        <end position="137"/>
    </location>
</feature>
<proteinExistence type="predicted"/>
<name>I7LVC6_TETTS</name>